<dbReference type="Proteomes" id="UP000036908">
    <property type="component" value="Unassembled WGS sequence"/>
</dbReference>
<protein>
    <recommendedName>
        <fullName evidence="5 6">Large ribosomal subunit protein uL10</fullName>
    </recommendedName>
</protein>
<dbReference type="GO" id="GO:0006412">
    <property type="term" value="P:translation"/>
    <property type="evidence" value="ECO:0007669"/>
    <property type="project" value="UniProtKB-UniRule"/>
</dbReference>
<sequence>MTRAEKGVLIEELFQKFSVNNNFYITDASGMSVAQTTALRRLCFEKGIEYRVFKNTLIQKALEKMDADYAPFDEKVLKGFSGIMFSGEDANSPAKLIKEFRKKSGLKSPMLKGASIDTDLFIGEENLDMLSSLKSKAELIGEVIGLLQSPAKNVISGLKGAGGKLAGILQTLSEREN</sequence>
<evidence type="ECO:0000256" key="1">
    <source>
        <dbReference type="ARBA" id="ARBA00002633"/>
    </source>
</evidence>
<organism evidence="7 8">
    <name type="scientific">Roseivirga seohaensis subsp. aquiponti</name>
    <dbReference type="NCBI Taxonomy" id="1566026"/>
    <lineage>
        <taxon>Bacteria</taxon>
        <taxon>Pseudomonadati</taxon>
        <taxon>Bacteroidota</taxon>
        <taxon>Cytophagia</taxon>
        <taxon>Cytophagales</taxon>
        <taxon>Roseivirgaceae</taxon>
        <taxon>Roseivirga</taxon>
    </lineage>
</organism>
<dbReference type="CDD" id="cd05797">
    <property type="entry name" value="Ribosomal_L10"/>
    <property type="match status" value="1"/>
</dbReference>
<dbReference type="InterPro" id="IPR001790">
    <property type="entry name" value="Ribosomal_uL10"/>
</dbReference>
<gene>
    <name evidence="6" type="primary">rplJ</name>
    <name evidence="7" type="ORF">OB69_06760</name>
</gene>
<evidence type="ECO:0000256" key="4">
    <source>
        <dbReference type="ARBA" id="ARBA00023274"/>
    </source>
</evidence>
<dbReference type="InterPro" id="IPR022973">
    <property type="entry name" value="Ribosomal_uL10_bac"/>
</dbReference>
<dbReference type="RefSeq" id="WP_053222942.1">
    <property type="nucleotide sequence ID" value="NZ_JSVA01000007.1"/>
</dbReference>
<dbReference type="EMBL" id="JSVA01000007">
    <property type="protein sequence ID" value="KOF03576.1"/>
    <property type="molecule type" value="Genomic_DNA"/>
</dbReference>
<dbReference type="GO" id="GO:1990904">
    <property type="term" value="C:ribonucleoprotein complex"/>
    <property type="evidence" value="ECO:0007669"/>
    <property type="project" value="UniProtKB-KW"/>
</dbReference>
<evidence type="ECO:0000313" key="7">
    <source>
        <dbReference type="EMBL" id="KOF03576.1"/>
    </source>
</evidence>
<keyword evidence="6" id="KW-0699">rRNA-binding</keyword>
<keyword evidence="4 6" id="KW-0687">Ribonucleoprotein</keyword>
<dbReference type="HAMAP" id="MF_00362">
    <property type="entry name" value="Ribosomal_uL10"/>
    <property type="match status" value="1"/>
</dbReference>
<dbReference type="GO" id="GO:0005840">
    <property type="term" value="C:ribosome"/>
    <property type="evidence" value="ECO:0007669"/>
    <property type="project" value="UniProtKB-KW"/>
</dbReference>
<dbReference type="AlphaFoldDB" id="A0A0L8AMX9"/>
<evidence type="ECO:0000256" key="6">
    <source>
        <dbReference type="HAMAP-Rule" id="MF_00362"/>
    </source>
</evidence>
<dbReference type="PANTHER" id="PTHR11560">
    <property type="entry name" value="39S RIBOSOMAL PROTEIN L10, MITOCHONDRIAL"/>
    <property type="match status" value="1"/>
</dbReference>
<dbReference type="SUPFAM" id="SSF160369">
    <property type="entry name" value="Ribosomal protein L10-like"/>
    <property type="match status" value="1"/>
</dbReference>
<keyword evidence="6" id="KW-0694">RNA-binding</keyword>
<accession>A0A0L8AMX9</accession>
<reference evidence="8" key="1">
    <citation type="submission" date="2014-11" db="EMBL/GenBank/DDBJ databases">
        <title>Genome sequencing of Roseivirga sp. D-25.</title>
        <authorList>
            <person name="Selvaratnam C."/>
            <person name="Thevarajoo S."/>
            <person name="Goh K.M."/>
            <person name="Eee R."/>
            <person name="Chan K.-G."/>
            <person name="Chong C.S."/>
        </authorList>
    </citation>
    <scope>NUCLEOTIDE SEQUENCE [LARGE SCALE GENOMIC DNA]</scope>
    <source>
        <strain evidence="8">D-25</strain>
    </source>
</reference>
<dbReference type="InterPro" id="IPR043141">
    <property type="entry name" value="Ribosomal_uL10-like_sf"/>
</dbReference>
<keyword evidence="3 6" id="KW-0689">Ribosomal protein</keyword>
<dbReference type="NCBIfam" id="NF000955">
    <property type="entry name" value="PRK00099.1-1"/>
    <property type="match status" value="1"/>
</dbReference>
<evidence type="ECO:0000256" key="3">
    <source>
        <dbReference type="ARBA" id="ARBA00022980"/>
    </source>
</evidence>
<evidence type="ECO:0000256" key="5">
    <source>
        <dbReference type="ARBA" id="ARBA00035202"/>
    </source>
</evidence>
<dbReference type="OrthoDB" id="1523686at2"/>
<dbReference type="PATRIC" id="fig|1566026.4.peg.3181"/>
<name>A0A0L8AMX9_9BACT</name>
<comment type="caution">
    <text evidence="7">The sequence shown here is derived from an EMBL/GenBank/DDBJ whole genome shotgun (WGS) entry which is preliminary data.</text>
</comment>
<keyword evidence="8" id="KW-1185">Reference proteome</keyword>
<evidence type="ECO:0000313" key="8">
    <source>
        <dbReference type="Proteomes" id="UP000036908"/>
    </source>
</evidence>
<comment type="similarity">
    <text evidence="2 6">Belongs to the universal ribosomal protein uL10 family.</text>
</comment>
<dbReference type="Pfam" id="PF00466">
    <property type="entry name" value="Ribosomal_L10"/>
    <property type="match status" value="1"/>
</dbReference>
<dbReference type="InterPro" id="IPR047865">
    <property type="entry name" value="Ribosomal_uL10_bac_type"/>
</dbReference>
<proteinExistence type="inferred from homology"/>
<comment type="function">
    <text evidence="1 6">Forms part of the ribosomal stalk, playing a central role in the interaction of the ribosome with GTP-bound translation factors.</text>
</comment>
<dbReference type="GO" id="GO:0070180">
    <property type="term" value="F:large ribosomal subunit rRNA binding"/>
    <property type="evidence" value="ECO:0007669"/>
    <property type="project" value="UniProtKB-UniRule"/>
</dbReference>
<dbReference type="Gene3D" id="3.30.70.1730">
    <property type="match status" value="1"/>
</dbReference>
<evidence type="ECO:0000256" key="2">
    <source>
        <dbReference type="ARBA" id="ARBA00008889"/>
    </source>
</evidence>
<comment type="subunit">
    <text evidence="6">Part of the ribosomal stalk of the 50S ribosomal subunit. The N-terminus interacts with L11 and the large rRNA to form the base of the stalk. The C-terminus forms an elongated spine to which L12 dimers bind in a sequential fashion forming a multimeric L10(L12)X complex.</text>
</comment>